<dbReference type="AlphaFoldDB" id="A0A133NP95"/>
<comment type="caution">
    <text evidence="1">The sequence shown here is derived from an EMBL/GenBank/DDBJ whole genome shotgun (WGS) entry which is preliminary data.</text>
</comment>
<dbReference type="Proteomes" id="UP000070558">
    <property type="component" value="Unassembled WGS sequence"/>
</dbReference>
<protein>
    <submittedName>
        <fullName evidence="1">Uncharacterized protein</fullName>
    </submittedName>
</protein>
<reference evidence="1 2" key="1">
    <citation type="submission" date="2016-01" db="EMBL/GenBank/DDBJ databases">
        <authorList>
            <person name="Oliw E.H."/>
        </authorList>
    </citation>
    <scope>NUCLEOTIDE SEQUENCE [LARGE SCALE GENOMIC DNA]</scope>
    <source>
        <strain evidence="1 2">GED7760B</strain>
    </source>
</reference>
<evidence type="ECO:0000313" key="1">
    <source>
        <dbReference type="EMBL" id="KXA18116.1"/>
    </source>
</evidence>
<accession>A0A133NP95</accession>
<sequence length="40" mass="4807">MMRDLCYSKNYAKRALSCSQLRDKALIIFAKYYLQNILIF</sequence>
<gene>
    <name evidence="1" type="ORF">HMPREF3216_00905</name>
</gene>
<dbReference type="EMBL" id="LRQA01000040">
    <property type="protein sequence ID" value="KXA18116.1"/>
    <property type="molecule type" value="Genomic_DNA"/>
</dbReference>
<organism evidence="1 2">
    <name type="scientific">Gardnerella vaginalis</name>
    <dbReference type="NCBI Taxonomy" id="2702"/>
    <lineage>
        <taxon>Bacteria</taxon>
        <taxon>Bacillati</taxon>
        <taxon>Actinomycetota</taxon>
        <taxon>Actinomycetes</taxon>
        <taxon>Bifidobacteriales</taxon>
        <taxon>Bifidobacteriaceae</taxon>
        <taxon>Gardnerella</taxon>
    </lineage>
</organism>
<proteinExistence type="predicted"/>
<dbReference type="PATRIC" id="fig|2702.99.peg.883"/>
<name>A0A133NP95_GARVA</name>
<evidence type="ECO:0000313" key="2">
    <source>
        <dbReference type="Proteomes" id="UP000070558"/>
    </source>
</evidence>